<keyword evidence="9" id="KW-0675">Receptor</keyword>
<evidence type="ECO:0000313" key="19">
    <source>
        <dbReference type="Proteomes" id="UP000677803"/>
    </source>
</evidence>
<evidence type="ECO:0000256" key="6">
    <source>
        <dbReference type="ARBA" id="ARBA00022989"/>
    </source>
</evidence>
<dbReference type="EMBL" id="CAJRST010038888">
    <property type="protein sequence ID" value="CAG6015150.1"/>
    <property type="molecule type" value="Genomic_DNA"/>
</dbReference>
<dbReference type="InterPro" id="IPR009011">
    <property type="entry name" value="Man6P_isomerase_rcpt-bd_dom_sf"/>
</dbReference>
<dbReference type="GO" id="GO:0019904">
    <property type="term" value="F:protein domain specific binding"/>
    <property type="evidence" value="ECO:0007669"/>
    <property type="project" value="InterPro"/>
</dbReference>
<dbReference type="PANTHER" id="PTHR15071:SF29">
    <property type="entry name" value="CATION-DEPENDENT MANNOSE-6-PHOSPHATE RECEPTOR"/>
    <property type="match status" value="1"/>
</dbReference>
<keyword evidence="11" id="KW-0458">Lysosome</keyword>
<dbReference type="PROSITE" id="PS51914">
    <property type="entry name" value="MRH"/>
    <property type="match status" value="1"/>
</dbReference>
<dbReference type="InterPro" id="IPR044865">
    <property type="entry name" value="MRH_dom"/>
</dbReference>
<name>A0A8S4BV56_9TELE</name>
<evidence type="ECO:0000256" key="14">
    <source>
        <dbReference type="ARBA" id="ARBA00069343"/>
    </source>
</evidence>
<evidence type="ECO:0000256" key="1">
    <source>
        <dbReference type="ARBA" id="ARBA00004363"/>
    </source>
</evidence>
<evidence type="ECO:0000256" key="8">
    <source>
        <dbReference type="ARBA" id="ARBA00023157"/>
    </source>
</evidence>
<evidence type="ECO:0000256" key="13">
    <source>
        <dbReference type="ARBA" id="ARBA00059814"/>
    </source>
</evidence>
<sequence>MKVLSFPRRGSILVWTLAIQLVLCRSVVLATNGTKGCKLLSESPSERNFLNRLEPLSNKNISVDTMVDEESYTYVFQLCGDAGGVPGAGLIQIDKKTPPITTVIGRYESTKVIAGSDWVMLIYSDGDSYDTHCSKEKRKSIVMISCSRSTDMGKLEVVMEDRDRDRECFYLFELDAMAVCPIIPSKLSAGSVLLIMYVKITYNGTKALNVRPHMTQQANSDDLLFSSSGFCLLAVYLIGGFLYQRLIVGAKGLEQFPNYAFWVEVGNLTADGCDFVCRSRSREKAPEYRGVSTDALEEEPEERDDHLLPM</sequence>
<dbReference type="Pfam" id="PF02157">
    <property type="entry name" value="Man-6-P_recep"/>
    <property type="match status" value="2"/>
</dbReference>
<keyword evidence="4" id="KW-0812">Transmembrane</keyword>
<keyword evidence="5 16" id="KW-0732">Signal</keyword>
<keyword evidence="19" id="KW-1185">Reference proteome</keyword>
<evidence type="ECO:0000256" key="10">
    <source>
        <dbReference type="ARBA" id="ARBA00023180"/>
    </source>
</evidence>
<dbReference type="GO" id="GO:0005802">
    <property type="term" value="C:trans-Golgi network"/>
    <property type="evidence" value="ECO:0007669"/>
    <property type="project" value="TreeGrafter"/>
</dbReference>
<dbReference type="InterPro" id="IPR028927">
    <property type="entry name" value="Man-6-P_rcpt"/>
</dbReference>
<evidence type="ECO:0000256" key="5">
    <source>
        <dbReference type="ARBA" id="ARBA00022729"/>
    </source>
</evidence>
<protein>
    <recommendedName>
        <fullName evidence="14">Cation-dependent mannose-6-phosphate receptor</fullName>
    </recommendedName>
</protein>
<keyword evidence="6" id="KW-1133">Transmembrane helix</keyword>
<feature type="region of interest" description="Disordered" evidence="15">
    <location>
        <begin position="283"/>
        <end position="310"/>
    </location>
</feature>
<keyword evidence="2" id="KW-0813">Transport</keyword>
<evidence type="ECO:0000256" key="4">
    <source>
        <dbReference type="ARBA" id="ARBA00022692"/>
    </source>
</evidence>
<dbReference type="GO" id="GO:0005768">
    <property type="term" value="C:endosome"/>
    <property type="evidence" value="ECO:0007669"/>
    <property type="project" value="InterPro"/>
</dbReference>
<dbReference type="SUPFAM" id="SSF50911">
    <property type="entry name" value="Mannose 6-phosphate receptor domain"/>
    <property type="match status" value="1"/>
</dbReference>
<evidence type="ECO:0000256" key="16">
    <source>
        <dbReference type="SAM" id="SignalP"/>
    </source>
</evidence>
<feature type="domain" description="MRH" evidence="17">
    <location>
        <begin position="35"/>
        <end position="182"/>
    </location>
</feature>
<evidence type="ECO:0000259" key="17">
    <source>
        <dbReference type="PROSITE" id="PS51914"/>
    </source>
</evidence>
<feature type="chain" id="PRO_5035850629" description="Cation-dependent mannose-6-phosphate receptor" evidence="16">
    <location>
        <begin position="31"/>
        <end position="310"/>
    </location>
</feature>
<comment type="subcellular location">
    <subcellularLocation>
        <location evidence="12">Endomembrane system</location>
        <topology evidence="12">Single-pass type I membrane protein</topology>
    </subcellularLocation>
    <subcellularLocation>
        <location evidence="1">Lysosome membrane</location>
        <topology evidence="1">Single-pass membrane protein</topology>
    </subcellularLocation>
</comment>
<dbReference type="InterPro" id="IPR000296">
    <property type="entry name" value="Man-6-P_rcpt_cation_dep"/>
</dbReference>
<dbReference type="OrthoDB" id="29460at2759"/>
<evidence type="ECO:0000256" key="2">
    <source>
        <dbReference type="ARBA" id="ARBA00022448"/>
    </source>
</evidence>
<keyword evidence="7" id="KW-0472">Membrane</keyword>
<dbReference type="PRINTS" id="PR00715">
    <property type="entry name" value="MAN6PRECEPTR"/>
</dbReference>
<gene>
    <name evidence="18" type="ORF">MMEN_LOCUS19481</name>
</gene>
<reference evidence="18" key="1">
    <citation type="submission" date="2021-05" db="EMBL/GenBank/DDBJ databases">
        <authorList>
            <person name="Tigano A."/>
        </authorList>
    </citation>
    <scope>NUCLEOTIDE SEQUENCE</scope>
</reference>
<dbReference type="Proteomes" id="UP000677803">
    <property type="component" value="Unassembled WGS sequence"/>
</dbReference>
<evidence type="ECO:0000313" key="18">
    <source>
        <dbReference type="EMBL" id="CAG6015150.1"/>
    </source>
</evidence>
<dbReference type="GO" id="GO:0006622">
    <property type="term" value="P:protein targeting to lysosome"/>
    <property type="evidence" value="ECO:0007669"/>
    <property type="project" value="InterPro"/>
</dbReference>
<feature type="signal peptide" evidence="16">
    <location>
        <begin position="1"/>
        <end position="30"/>
    </location>
</feature>
<dbReference type="Gene3D" id="2.70.130.10">
    <property type="entry name" value="Mannose-6-phosphate receptor binding domain"/>
    <property type="match status" value="1"/>
</dbReference>
<evidence type="ECO:0000256" key="12">
    <source>
        <dbReference type="ARBA" id="ARBA00046288"/>
    </source>
</evidence>
<dbReference type="FunFam" id="2.70.130.10:FF:000008">
    <property type="entry name" value="Cation-dependent mannose-6-phosphate receptor"/>
    <property type="match status" value="1"/>
</dbReference>
<organism evidence="18 19">
    <name type="scientific">Menidia menidia</name>
    <name type="common">Atlantic silverside</name>
    <dbReference type="NCBI Taxonomy" id="238744"/>
    <lineage>
        <taxon>Eukaryota</taxon>
        <taxon>Metazoa</taxon>
        <taxon>Chordata</taxon>
        <taxon>Craniata</taxon>
        <taxon>Vertebrata</taxon>
        <taxon>Euteleostomi</taxon>
        <taxon>Actinopterygii</taxon>
        <taxon>Neopterygii</taxon>
        <taxon>Teleostei</taxon>
        <taxon>Neoteleostei</taxon>
        <taxon>Acanthomorphata</taxon>
        <taxon>Ovalentaria</taxon>
        <taxon>Atherinomorphae</taxon>
        <taxon>Atheriniformes</taxon>
        <taxon>Atherinopsidae</taxon>
        <taxon>Menidiinae</taxon>
        <taxon>Menidia</taxon>
    </lineage>
</organism>
<evidence type="ECO:0000256" key="9">
    <source>
        <dbReference type="ARBA" id="ARBA00023170"/>
    </source>
</evidence>
<evidence type="ECO:0000256" key="3">
    <source>
        <dbReference type="ARBA" id="ARBA00022553"/>
    </source>
</evidence>
<comment type="function">
    <text evidence="13">Transport of phosphorylated lysosomal enzymes from the Golgi complex and the cell surface to lysosomes. Lysosomal enzymes bearing phosphomannosyl residues bind specifically to mannose-6-phosphate receptors in the Golgi apparatus and the resulting receptor-ligand complex is transported to an acidic prelyosomal compartment where the low pH mediates the dissociation of the complex.</text>
</comment>
<keyword evidence="3" id="KW-0597">Phosphoprotein</keyword>
<accession>A0A8S4BV56</accession>
<evidence type="ECO:0000256" key="7">
    <source>
        <dbReference type="ARBA" id="ARBA00023136"/>
    </source>
</evidence>
<keyword evidence="8" id="KW-1015">Disulfide bond</keyword>
<dbReference type="PANTHER" id="PTHR15071">
    <property type="entry name" value="MANNOSE-6-PHOSPHATE RECEPTOR FAMILY MEMBER"/>
    <property type="match status" value="1"/>
</dbReference>
<dbReference type="GO" id="GO:0005765">
    <property type="term" value="C:lysosomal membrane"/>
    <property type="evidence" value="ECO:0007669"/>
    <property type="project" value="UniProtKB-SubCell"/>
</dbReference>
<proteinExistence type="predicted"/>
<comment type="caution">
    <text evidence="18">The sequence shown here is derived from an EMBL/GenBank/DDBJ whole genome shotgun (WGS) entry which is preliminary data.</text>
</comment>
<dbReference type="AlphaFoldDB" id="A0A8S4BV56"/>
<evidence type="ECO:0000256" key="15">
    <source>
        <dbReference type="SAM" id="MobiDB-lite"/>
    </source>
</evidence>
<keyword evidence="10" id="KW-0325">Glycoprotein</keyword>
<evidence type="ECO:0000256" key="11">
    <source>
        <dbReference type="ARBA" id="ARBA00023228"/>
    </source>
</evidence>